<gene>
    <name evidence="6" type="ORF">DD238_001863</name>
</gene>
<accession>A0A3M6VSM9</accession>
<evidence type="ECO:0000313" key="6">
    <source>
        <dbReference type="EMBL" id="RMX69779.1"/>
    </source>
</evidence>
<dbReference type="VEuPathDB" id="FungiDB:DD237_000773"/>
<dbReference type="InterPro" id="IPR011989">
    <property type="entry name" value="ARM-like"/>
</dbReference>
<proteinExistence type="predicted"/>
<dbReference type="AlphaFoldDB" id="A0A3M6VSM9"/>
<organism evidence="6 7">
    <name type="scientific">Peronospora effusa</name>
    <dbReference type="NCBI Taxonomy" id="542832"/>
    <lineage>
        <taxon>Eukaryota</taxon>
        <taxon>Sar</taxon>
        <taxon>Stramenopiles</taxon>
        <taxon>Oomycota</taxon>
        <taxon>Peronosporomycetes</taxon>
        <taxon>Peronosporales</taxon>
        <taxon>Peronosporaceae</taxon>
        <taxon>Peronospora</taxon>
    </lineage>
</organism>
<dbReference type="Pfam" id="PF12717">
    <property type="entry name" value="Cnd1"/>
    <property type="match status" value="1"/>
</dbReference>
<dbReference type="PANTHER" id="PTHR11134">
    <property type="entry name" value="ADAPTOR COMPLEX SUBUNIT BETA FAMILY MEMBER"/>
    <property type="match status" value="1"/>
</dbReference>
<keyword evidence="3" id="KW-0653">Protein transport</keyword>
<dbReference type="GO" id="GO:0015031">
    <property type="term" value="P:protein transport"/>
    <property type="evidence" value="ECO:0007669"/>
    <property type="project" value="UniProtKB-KW"/>
</dbReference>
<dbReference type="EMBL" id="QLLG01000014">
    <property type="protein sequence ID" value="RMX69779.1"/>
    <property type="molecule type" value="Genomic_DNA"/>
</dbReference>
<evidence type="ECO:0000256" key="1">
    <source>
        <dbReference type="ARBA" id="ARBA00004308"/>
    </source>
</evidence>
<evidence type="ECO:0000256" key="2">
    <source>
        <dbReference type="ARBA" id="ARBA00022448"/>
    </source>
</evidence>
<dbReference type="GO" id="GO:0012505">
    <property type="term" value="C:endomembrane system"/>
    <property type="evidence" value="ECO:0007669"/>
    <property type="project" value="UniProtKB-SubCell"/>
</dbReference>
<protein>
    <recommendedName>
        <fullName evidence="5">Condensin complex subunit 1 C-terminal domain-containing protein</fullName>
    </recommendedName>
</protein>
<evidence type="ECO:0000313" key="7">
    <source>
        <dbReference type="Proteomes" id="UP000282087"/>
    </source>
</evidence>
<dbReference type="Gene3D" id="1.25.10.10">
    <property type="entry name" value="Leucine-rich Repeat Variant"/>
    <property type="match status" value="1"/>
</dbReference>
<dbReference type="GO" id="GO:0016192">
    <property type="term" value="P:vesicle-mediated transport"/>
    <property type="evidence" value="ECO:0007669"/>
    <property type="project" value="InterPro"/>
</dbReference>
<dbReference type="Proteomes" id="UP000282087">
    <property type="component" value="Unassembled WGS sequence"/>
</dbReference>
<name>A0A3M6VSM9_9STRA</name>
<sequence length="68" mass="7454">MPADYCEAEGTIERVTPRLQHANSAVVLLAVKVIMTFLEKVSDADTERSLSRKMAPPLVTLLSAEPEI</sequence>
<evidence type="ECO:0000256" key="4">
    <source>
        <dbReference type="ARBA" id="ARBA00023136"/>
    </source>
</evidence>
<keyword evidence="7" id="KW-1185">Reference proteome</keyword>
<keyword evidence="2" id="KW-0813">Transport</keyword>
<reference evidence="6 7" key="1">
    <citation type="submission" date="2018-06" db="EMBL/GenBank/DDBJ databases">
        <title>Comparative genomics of downy mildews reveals potential adaptations to biotrophy.</title>
        <authorList>
            <person name="Fletcher K."/>
            <person name="Klosterman S.J."/>
            <person name="Derevnina L."/>
            <person name="Martin F."/>
            <person name="Koike S."/>
            <person name="Reyes Chin-Wo S."/>
            <person name="Mou B."/>
            <person name="Michelmore R."/>
        </authorList>
    </citation>
    <scope>NUCLEOTIDE SEQUENCE [LARGE SCALE GENOMIC DNA]</scope>
    <source>
        <strain evidence="6 7">R14</strain>
    </source>
</reference>
<feature type="domain" description="Condensin complex subunit 1 C-terminal" evidence="5">
    <location>
        <begin position="2"/>
        <end position="35"/>
    </location>
</feature>
<keyword evidence="4" id="KW-0472">Membrane</keyword>
<dbReference type="InterPro" id="IPR026739">
    <property type="entry name" value="AP_beta"/>
</dbReference>
<evidence type="ECO:0000259" key="5">
    <source>
        <dbReference type="Pfam" id="PF12717"/>
    </source>
</evidence>
<dbReference type="InterPro" id="IPR032682">
    <property type="entry name" value="Cnd1_C"/>
</dbReference>
<dbReference type="STRING" id="542832.A0A3M6VSM9"/>
<comment type="subcellular location">
    <subcellularLocation>
        <location evidence="1">Endomembrane system</location>
    </subcellularLocation>
</comment>
<comment type="caution">
    <text evidence="6">The sequence shown here is derived from an EMBL/GenBank/DDBJ whole genome shotgun (WGS) entry which is preliminary data.</text>
</comment>
<evidence type="ECO:0000256" key="3">
    <source>
        <dbReference type="ARBA" id="ARBA00022927"/>
    </source>
</evidence>